<keyword evidence="7" id="KW-0804">Transcription</keyword>
<keyword evidence="3" id="KW-0813">Transport</keyword>
<keyword evidence="11" id="KW-1185">Reference proteome</keyword>
<accession>A0A916K951</accession>
<evidence type="ECO:0000313" key="11">
    <source>
        <dbReference type="Proteomes" id="UP000693672"/>
    </source>
</evidence>
<comment type="subcellular location">
    <subcellularLocation>
        <location evidence="1">Cell envelope</location>
    </subcellularLocation>
</comment>
<dbReference type="PANTHER" id="PTHR30532:SF26">
    <property type="entry name" value="IRON(3+)-HYDROXAMATE-BINDING PROTEIN FHUD"/>
    <property type="match status" value="1"/>
</dbReference>
<dbReference type="PANTHER" id="PTHR30532">
    <property type="entry name" value="IRON III DICITRATE-BINDING PERIPLASMIC PROTEIN"/>
    <property type="match status" value="1"/>
</dbReference>
<reference evidence="10" key="1">
    <citation type="submission" date="2021-06" db="EMBL/GenBank/DDBJ databases">
        <authorList>
            <person name="Criscuolo A."/>
        </authorList>
    </citation>
    <scope>NUCLEOTIDE SEQUENCE</scope>
    <source>
        <strain evidence="10">CIP111600</strain>
    </source>
</reference>
<keyword evidence="6" id="KW-0238">DNA-binding</keyword>
<gene>
    <name evidence="10" type="primary">rhaS_43</name>
    <name evidence="10" type="ORF">PAESOLCIP111_06292</name>
</gene>
<evidence type="ECO:0000256" key="6">
    <source>
        <dbReference type="ARBA" id="ARBA00023125"/>
    </source>
</evidence>
<dbReference type="PROSITE" id="PS01124">
    <property type="entry name" value="HTH_ARAC_FAMILY_2"/>
    <property type="match status" value="1"/>
</dbReference>
<evidence type="ECO:0000256" key="7">
    <source>
        <dbReference type="ARBA" id="ARBA00023163"/>
    </source>
</evidence>
<dbReference type="GO" id="GO:0003700">
    <property type="term" value="F:DNA-binding transcription factor activity"/>
    <property type="evidence" value="ECO:0007669"/>
    <property type="project" value="InterPro"/>
</dbReference>
<dbReference type="EMBL" id="CAJVAS010000059">
    <property type="protein sequence ID" value="CAG7651319.1"/>
    <property type="molecule type" value="Genomic_DNA"/>
</dbReference>
<evidence type="ECO:0000313" key="10">
    <source>
        <dbReference type="EMBL" id="CAG7651319.1"/>
    </source>
</evidence>
<protein>
    <submittedName>
        <fullName evidence="10">HTH-type transcriptional activator RhaS</fullName>
    </submittedName>
</protein>
<keyword evidence="5" id="KW-0805">Transcription regulation</keyword>
<dbReference type="PROSITE" id="PS50983">
    <property type="entry name" value="FE_B12_PBP"/>
    <property type="match status" value="1"/>
</dbReference>
<dbReference type="GO" id="GO:1901678">
    <property type="term" value="P:iron coordination entity transport"/>
    <property type="evidence" value="ECO:0007669"/>
    <property type="project" value="UniProtKB-ARBA"/>
</dbReference>
<evidence type="ECO:0000259" key="9">
    <source>
        <dbReference type="PROSITE" id="PS50983"/>
    </source>
</evidence>
<feature type="domain" description="HTH araC/xylS-type" evidence="8">
    <location>
        <begin position="166"/>
        <end position="264"/>
    </location>
</feature>
<keyword evidence="4" id="KW-0732">Signal</keyword>
<dbReference type="InterPro" id="IPR018062">
    <property type="entry name" value="HTH_AraC-typ_CS"/>
</dbReference>
<dbReference type="AlphaFoldDB" id="A0A916K951"/>
<evidence type="ECO:0000256" key="3">
    <source>
        <dbReference type="ARBA" id="ARBA00022448"/>
    </source>
</evidence>
<dbReference type="GO" id="GO:0043565">
    <property type="term" value="F:sequence-specific DNA binding"/>
    <property type="evidence" value="ECO:0007669"/>
    <property type="project" value="InterPro"/>
</dbReference>
<dbReference type="RefSeq" id="WP_218095951.1">
    <property type="nucleotide sequence ID" value="NZ_CAJVAS010000059.1"/>
</dbReference>
<feature type="domain" description="Fe/B12 periplasmic-binding" evidence="9">
    <location>
        <begin position="260"/>
        <end position="523"/>
    </location>
</feature>
<evidence type="ECO:0000256" key="4">
    <source>
        <dbReference type="ARBA" id="ARBA00022729"/>
    </source>
</evidence>
<comment type="similarity">
    <text evidence="2">Belongs to the bacterial solute-binding protein 8 family.</text>
</comment>
<dbReference type="InterPro" id="IPR051313">
    <property type="entry name" value="Bact_iron-sidero_bind"/>
</dbReference>
<evidence type="ECO:0000259" key="8">
    <source>
        <dbReference type="PROSITE" id="PS01124"/>
    </source>
</evidence>
<dbReference type="Proteomes" id="UP000693672">
    <property type="component" value="Unassembled WGS sequence"/>
</dbReference>
<dbReference type="PROSITE" id="PS00041">
    <property type="entry name" value="HTH_ARAC_FAMILY_1"/>
    <property type="match status" value="1"/>
</dbReference>
<comment type="caution">
    <text evidence="10">The sequence shown here is derived from an EMBL/GenBank/DDBJ whole genome shotgun (WGS) entry which is preliminary data.</text>
</comment>
<dbReference type="GO" id="GO:0030288">
    <property type="term" value="C:outer membrane-bounded periplasmic space"/>
    <property type="evidence" value="ECO:0007669"/>
    <property type="project" value="TreeGrafter"/>
</dbReference>
<dbReference type="SMART" id="SM00342">
    <property type="entry name" value="HTH_ARAC"/>
    <property type="match status" value="1"/>
</dbReference>
<evidence type="ECO:0000256" key="1">
    <source>
        <dbReference type="ARBA" id="ARBA00004196"/>
    </source>
</evidence>
<dbReference type="InterPro" id="IPR018060">
    <property type="entry name" value="HTH_AraC"/>
</dbReference>
<sequence length="523" mass="59829">MKREPSERSSRPIPSLSLLDITILCQDERKLYSQQCEHYSIWWIKPCGANLEIDGEMHAIGPGGCVIIPPRTAVRLQPDVSMDGKLEVYDFRFTANEAAAALIGQALMVFSACAEWAAGIGVLLDQWEAVDGLVLLRLQARFQELAVLLLEQRQACTPLGVEREVEETIHYLNREYAKDIRIEKLAERTALSRWKYNDMFKAMTGKTPVQYLTELRIDRAKQLLVGSGQRLKEIAEQTGFRDEYYFSRRFKQSVGVSPTRFVRIQSRAARICSLHSLGDLLPLGIVPIGTDRNLAEQGCAETRNIQSMEEPLDMEKLLALQPDLIVCPSYMPRQHYDCLAAIAPTALWDWQDDIYVRLGKLGRLLGRSAKAKEWIETYRNKALSARRKLEAYVQPGESAAAFVYCRKGLYVYGGHNFGHTLYEGLGFVPPDPVRTLMAKEKPLKWRKISPEDLPLYAGDRVFMAVENQDRSSRPFLEMLKSETWNRLQAVVNQRVYIVERRWGLYDALTLERHLDEMLLLLTR</sequence>
<dbReference type="Pfam" id="PF12833">
    <property type="entry name" value="HTH_18"/>
    <property type="match status" value="1"/>
</dbReference>
<name>A0A916K951_9BACL</name>
<evidence type="ECO:0000256" key="2">
    <source>
        <dbReference type="ARBA" id="ARBA00008814"/>
    </source>
</evidence>
<proteinExistence type="inferred from homology"/>
<evidence type="ECO:0000256" key="5">
    <source>
        <dbReference type="ARBA" id="ARBA00023015"/>
    </source>
</evidence>
<dbReference type="InterPro" id="IPR002491">
    <property type="entry name" value="ABC_transptr_periplasmic_BD"/>
</dbReference>
<organism evidence="10 11">
    <name type="scientific">Paenibacillus solanacearum</name>
    <dbReference type="NCBI Taxonomy" id="2048548"/>
    <lineage>
        <taxon>Bacteria</taxon>
        <taxon>Bacillati</taxon>
        <taxon>Bacillota</taxon>
        <taxon>Bacilli</taxon>
        <taxon>Bacillales</taxon>
        <taxon>Paenibacillaceae</taxon>
        <taxon>Paenibacillus</taxon>
    </lineage>
</organism>
<dbReference type="Pfam" id="PF01497">
    <property type="entry name" value="Peripla_BP_2"/>
    <property type="match status" value="1"/>
</dbReference>